<keyword evidence="1" id="KW-0812">Transmembrane</keyword>
<keyword evidence="6" id="KW-1185">Reference proteome</keyword>
<evidence type="ECO:0000259" key="3">
    <source>
        <dbReference type="Pfam" id="PF13387"/>
    </source>
</evidence>
<evidence type="ECO:0000256" key="2">
    <source>
        <dbReference type="SAM" id="SignalP"/>
    </source>
</evidence>
<dbReference type="EMBL" id="CP001807">
    <property type="protein sequence ID" value="ACY48722.1"/>
    <property type="molecule type" value="Genomic_DNA"/>
</dbReference>
<dbReference type="eggNOG" id="ENOG502Z87C">
    <property type="taxonomic scope" value="Bacteria"/>
</dbReference>
<feature type="transmembrane region" description="Helical" evidence="1">
    <location>
        <begin position="255"/>
        <end position="277"/>
    </location>
</feature>
<dbReference type="OrthoDB" id="319167at2"/>
<protein>
    <submittedName>
        <fullName evidence="5">Uncharacterized protein</fullName>
    </submittedName>
</protein>
<feature type="transmembrane region" description="Helical" evidence="1">
    <location>
        <begin position="289"/>
        <end position="309"/>
    </location>
</feature>
<keyword evidence="1" id="KW-1133">Transmembrane helix</keyword>
<keyword evidence="2" id="KW-0732">Signal</keyword>
<organism evidence="5 6">
    <name type="scientific">Rhodothermus marinus (strain ATCC 43812 / DSM 4252 / R-10)</name>
    <name type="common">Rhodothermus obamensis</name>
    <dbReference type="NCBI Taxonomy" id="518766"/>
    <lineage>
        <taxon>Bacteria</taxon>
        <taxon>Pseudomonadati</taxon>
        <taxon>Rhodothermota</taxon>
        <taxon>Rhodothermia</taxon>
        <taxon>Rhodothermales</taxon>
        <taxon>Rhodothermaceae</taxon>
        <taxon>Rhodothermus</taxon>
    </lineage>
</organism>
<feature type="signal peptide" evidence="2">
    <location>
        <begin position="1"/>
        <end position="19"/>
    </location>
</feature>
<feature type="chain" id="PRO_5003011193" evidence="2">
    <location>
        <begin position="20"/>
        <end position="390"/>
    </location>
</feature>
<feature type="transmembrane region" description="Helical" evidence="1">
    <location>
        <begin position="346"/>
        <end position="365"/>
    </location>
</feature>
<evidence type="ECO:0000259" key="4">
    <source>
        <dbReference type="Pfam" id="PF25221"/>
    </source>
</evidence>
<feature type="domain" description="Lnb-like transmembrane" evidence="4">
    <location>
        <begin position="257"/>
        <end position="387"/>
    </location>
</feature>
<dbReference type="InterPro" id="IPR025178">
    <property type="entry name" value="Lnb_N"/>
</dbReference>
<evidence type="ECO:0000313" key="6">
    <source>
        <dbReference type="Proteomes" id="UP000002221"/>
    </source>
</evidence>
<accession>D0MJR4</accession>
<dbReference type="HOGENOM" id="CLU_052983_1_0_10"/>
<dbReference type="Pfam" id="PF25221">
    <property type="entry name" value="5TMH_Lnb"/>
    <property type="match status" value="1"/>
</dbReference>
<dbReference type="InterPro" id="IPR057436">
    <property type="entry name" value="5TMH_Lnb"/>
</dbReference>
<feature type="transmembrane region" description="Helical" evidence="1">
    <location>
        <begin position="315"/>
        <end position="334"/>
    </location>
</feature>
<proteinExistence type="predicted"/>
<dbReference type="STRING" id="518766.Rmar_1839"/>
<reference evidence="5 6" key="1">
    <citation type="journal article" date="2009" name="Stand. Genomic Sci.">
        <title>Complete genome sequence of Rhodothermus marinus type strain (R-10).</title>
        <authorList>
            <person name="Nolan M."/>
            <person name="Tindall B.J."/>
            <person name="Pomrenke H."/>
            <person name="Lapidus A."/>
            <person name="Copeland A."/>
            <person name="Glavina Del Rio T."/>
            <person name="Lucas S."/>
            <person name="Chen F."/>
            <person name="Tice H."/>
            <person name="Cheng J.F."/>
            <person name="Saunders E."/>
            <person name="Han C."/>
            <person name="Bruce D."/>
            <person name="Goodwin L."/>
            <person name="Chain P."/>
            <person name="Pitluck S."/>
            <person name="Ovchinikova G."/>
            <person name="Pati A."/>
            <person name="Ivanova N."/>
            <person name="Mavromatis K."/>
            <person name="Chen A."/>
            <person name="Palaniappan K."/>
            <person name="Land M."/>
            <person name="Hauser L."/>
            <person name="Chang Y.J."/>
            <person name="Jeffries C.D."/>
            <person name="Brettin T."/>
            <person name="Goker M."/>
            <person name="Bristow J."/>
            <person name="Eisen J.A."/>
            <person name="Markowitz V."/>
            <person name="Hugenholtz P."/>
            <person name="Kyrpides N.C."/>
            <person name="Klenk H.P."/>
            <person name="Detter J.C."/>
        </authorList>
    </citation>
    <scope>NUCLEOTIDE SEQUENCE [LARGE SCALE GENOMIC DNA]</scope>
    <source>
        <strain evidence="6">ATCC 43812 / DSM 4252 / R-10</strain>
    </source>
</reference>
<evidence type="ECO:0000313" key="5">
    <source>
        <dbReference type="EMBL" id="ACY48722.1"/>
    </source>
</evidence>
<keyword evidence="1" id="KW-0472">Membrane</keyword>
<dbReference type="Proteomes" id="UP000002221">
    <property type="component" value="Chromosome"/>
</dbReference>
<evidence type="ECO:0000256" key="1">
    <source>
        <dbReference type="SAM" id="Phobius"/>
    </source>
</evidence>
<dbReference type="KEGG" id="rmr:Rmar_1839"/>
<dbReference type="AlphaFoldDB" id="D0MJR4"/>
<name>D0MJR4_RHOM4</name>
<gene>
    <name evidence="5" type="ordered locus">Rmar_1839</name>
</gene>
<sequence>MRGKLLLLLLMLTAAPAASRPLPLSDSARVALVTILPGRALYAAFGHSALRVYDPVQGIDWLFNYGTFDFSDPWFIPRFVYGQLDYFLSVSDYARSVRFYREVEGRPIVEQWLNLTPAQRDTLVAFLMWNARPENRTYRYDFLFDNCSTRIRDVLERTLGDALRFTHRAPDATFRRLLDPYVADRPLLQLGFYLTLGQRVDRPPTARAVMFLPLELKAAFDQARVRRDTAWLPLVARTDTVFWPAGHRPLPEPAWPWPTVLGWLLFALGAGATLVAWRRGRPTTTRLDALLFGLVGLVGLLLLLLWVATLHTVTAWNWNLLWAWPPHLVVAVRLWRRRPPTRRERVYLLATGLLTLLLALGWFFWPQELHPALQPIALLLVVRTAARIAR</sequence>
<dbReference type="RefSeq" id="WP_012844333.1">
    <property type="nucleotide sequence ID" value="NC_013501.1"/>
</dbReference>
<feature type="domain" description="Lnb N-terminal periplasmic" evidence="3">
    <location>
        <begin position="26"/>
        <end position="178"/>
    </location>
</feature>
<dbReference type="Pfam" id="PF13387">
    <property type="entry name" value="Lnb_N"/>
    <property type="match status" value="1"/>
</dbReference>